<dbReference type="Pfam" id="PF07338">
    <property type="entry name" value="YdgH_BhsA-like"/>
    <property type="match status" value="1"/>
</dbReference>
<feature type="domain" description="YdgH/BhsA/McbA-like" evidence="6">
    <location>
        <begin position="33"/>
        <end position="83"/>
    </location>
</feature>
<evidence type="ECO:0000256" key="3">
    <source>
        <dbReference type="ARBA" id="ARBA00022764"/>
    </source>
</evidence>
<feature type="chain" id="PRO_5001503299" description="YdgH/BhsA/McbA-like domain-containing protein" evidence="5">
    <location>
        <begin position="23"/>
        <end position="83"/>
    </location>
</feature>
<dbReference type="Proteomes" id="UP000023464">
    <property type="component" value="Unassembled WGS sequence"/>
</dbReference>
<keyword evidence="3" id="KW-0574">Periplasm</keyword>
<gene>
    <name evidence="7" type="ORF">BA1DRAFT_00901</name>
</gene>
<dbReference type="AlphaFoldDB" id="A0A022PLQ1"/>
<comment type="similarity">
    <text evidence="4">Belongs to the BhsA/McbA family.</text>
</comment>
<keyword evidence="8" id="KW-1185">Reference proteome</keyword>
<evidence type="ECO:0000256" key="5">
    <source>
        <dbReference type="SAM" id="SignalP"/>
    </source>
</evidence>
<evidence type="ECO:0000256" key="2">
    <source>
        <dbReference type="ARBA" id="ARBA00022729"/>
    </source>
</evidence>
<proteinExistence type="inferred from homology"/>
<comment type="caution">
    <text evidence="7">The sequence shown here is derived from an EMBL/GenBank/DDBJ whole genome shotgun (WGS) entry which is preliminary data.</text>
</comment>
<reference evidence="7 8" key="1">
    <citation type="submission" date="2014-03" db="EMBL/GenBank/DDBJ databases">
        <title>Draft Genome of Photorhabdus luminescens BA1, an Egyptian Isolate.</title>
        <authorList>
            <person name="Ghazal S."/>
            <person name="Hurst S.G.IV."/>
            <person name="Morris K."/>
            <person name="Thomas K."/>
            <person name="Tisa L.S."/>
        </authorList>
    </citation>
    <scope>NUCLEOTIDE SEQUENCE [LARGE SCALE GENOMIC DNA]</scope>
    <source>
        <strain evidence="7 8">BA1</strain>
    </source>
</reference>
<dbReference type="InterPro" id="IPR010854">
    <property type="entry name" value="YdgH/BhsA/McbA-like_dom"/>
</dbReference>
<dbReference type="PANTHER" id="PTHR34156">
    <property type="entry name" value="OUTER MEMBRANE PROTEIN-RELATED-RELATED"/>
    <property type="match status" value="1"/>
</dbReference>
<protein>
    <recommendedName>
        <fullName evidence="6">YdgH/BhsA/McbA-like domain-containing protein</fullName>
    </recommendedName>
</protein>
<evidence type="ECO:0000256" key="4">
    <source>
        <dbReference type="ARBA" id="ARBA00038138"/>
    </source>
</evidence>
<dbReference type="EMBL" id="JFGV01000010">
    <property type="protein sequence ID" value="EYU16424.1"/>
    <property type="molecule type" value="Genomic_DNA"/>
</dbReference>
<evidence type="ECO:0000259" key="6">
    <source>
        <dbReference type="Pfam" id="PF07338"/>
    </source>
</evidence>
<dbReference type="PATRIC" id="fig|1393736.3.peg.935"/>
<feature type="signal peptide" evidence="5">
    <location>
        <begin position="1"/>
        <end position="22"/>
    </location>
</feature>
<dbReference type="InterPro" id="IPR036275">
    <property type="entry name" value="YdgH-like_sf"/>
</dbReference>
<comment type="subcellular location">
    <subcellularLocation>
        <location evidence="1">Periplasm</location>
    </subcellularLocation>
</comment>
<dbReference type="NCBIfam" id="NF047859">
    <property type="entry name" value="StressCuResBhsA"/>
    <property type="match status" value="1"/>
</dbReference>
<evidence type="ECO:0000256" key="1">
    <source>
        <dbReference type="ARBA" id="ARBA00004418"/>
    </source>
</evidence>
<keyword evidence="2 5" id="KW-0732">Signal</keyword>
<evidence type="ECO:0000313" key="8">
    <source>
        <dbReference type="Proteomes" id="UP000023464"/>
    </source>
</evidence>
<name>A0A022PLQ1_9GAMM</name>
<organism evidence="7 8">
    <name type="scientific">Photorhabdus aegyptia</name>
    <dbReference type="NCBI Taxonomy" id="2805098"/>
    <lineage>
        <taxon>Bacteria</taxon>
        <taxon>Pseudomonadati</taxon>
        <taxon>Pseudomonadota</taxon>
        <taxon>Gammaproteobacteria</taxon>
        <taxon>Enterobacterales</taxon>
        <taxon>Morganellaceae</taxon>
        <taxon>Photorhabdus</taxon>
    </lineage>
</organism>
<dbReference type="InterPro" id="IPR051096">
    <property type="entry name" value="BhsA/McbA_stress_biofilm_assoc"/>
</dbReference>
<dbReference type="SUPFAM" id="SSF159871">
    <property type="entry name" value="YdgH-like"/>
    <property type="match status" value="1"/>
</dbReference>
<dbReference type="InterPro" id="IPR025543">
    <property type="entry name" value="Dodecin-like"/>
</dbReference>
<dbReference type="GO" id="GO:0042597">
    <property type="term" value="C:periplasmic space"/>
    <property type="evidence" value="ECO:0007669"/>
    <property type="project" value="UniProtKB-SubCell"/>
</dbReference>
<accession>A0A022PLQ1</accession>
<sequence>MKNVKYIAAALALSAISFGSMAATEVQTASSSKVGVVSVTGADTLETLSAELSKKADKAGASSFRIISAGGKNQLSGVAEIYN</sequence>
<dbReference type="RefSeq" id="WP_036776459.1">
    <property type="nucleotide sequence ID" value="NZ_CAWLTM010000105.1"/>
</dbReference>
<dbReference type="Gene3D" id="3.30.1660.10">
    <property type="entry name" value="Flavin-binding protein dodecin"/>
    <property type="match status" value="1"/>
</dbReference>
<dbReference type="PANTHER" id="PTHR34156:SF1">
    <property type="entry name" value="PERIPLASMIC PROTEIN"/>
    <property type="match status" value="1"/>
</dbReference>
<evidence type="ECO:0000313" key="7">
    <source>
        <dbReference type="EMBL" id="EYU16424.1"/>
    </source>
</evidence>